<organism evidence="3 4">
    <name type="scientific">Sphingomonas palmae</name>
    <dbReference type="NCBI Taxonomy" id="1855283"/>
    <lineage>
        <taxon>Bacteria</taxon>
        <taxon>Pseudomonadati</taxon>
        <taxon>Pseudomonadota</taxon>
        <taxon>Alphaproteobacteria</taxon>
        <taxon>Sphingomonadales</taxon>
        <taxon>Sphingomonadaceae</taxon>
        <taxon>Sphingomonas</taxon>
    </lineage>
</organism>
<evidence type="ECO:0000259" key="2">
    <source>
        <dbReference type="Pfam" id="PF07940"/>
    </source>
</evidence>
<dbReference type="STRING" id="1855283.SAMN05216382_2218"/>
<dbReference type="GO" id="GO:0016829">
    <property type="term" value="F:lyase activity"/>
    <property type="evidence" value="ECO:0007669"/>
    <property type="project" value="InterPro"/>
</dbReference>
<dbReference type="GO" id="GO:0030313">
    <property type="term" value="C:cell envelope"/>
    <property type="evidence" value="ECO:0007669"/>
    <property type="project" value="UniProtKB-SubCell"/>
</dbReference>
<dbReference type="EMBL" id="FNZZ01000004">
    <property type="protein sequence ID" value="SEL58489.1"/>
    <property type="molecule type" value="Genomic_DNA"/>
</dbReference>
<dbReference type="RefSeq" id="WP_093006272.1">
    <property type="nucleotide sequence ID" value="NZ_FNZZ01000004.1"/>
</dbReference>
<evidence type="ECO:0000313" key="4">
    <source>
        <dbReference type="Proteomes" id="UP000199214"/>
    </source>
</evidence>
<dbReference type="Proteomes" id="UP000199214">
    <property type="component" value="Unassembled WGS sequence"/>
</dbReference>
<feature type="domain" description="Heparinase II/III-like C-terminal" evidence="2">
    <location>
        <begin position="333"/>
        <end position="573"/>
    </location>
</feature>
<protein>
    <submittedName>
        <fullName evidence="3">Uncharacterized conserved protein, heparinase superfamily</fullName>
    </submittedName>
</protein>
<dbReference type="Pfam" id="PF07940">
    <property type="entry name" value="Hepar_II_III_C"/>
    <property type="match status" value="1"/>
</dbReference>
<dbReference type="Gene3D" id="2.70.98.70">
    <property type="match status" value="1"/>
</dbReference>
<dbReference type="AlphaFoldDB" id="A0A1H7REJ3"/>
<dbReference type="Gene3D" id="1.50.10.100">
    <property type="entry name" value="Chondroitin AC/alginate lyase"/>
    <property type="match status" value="1"/>
</dbReference>
<name>A0A1H7REJ3_9SPHN</name>
<keyword evidence="4" id="KW-1185">Reference proteome</keyword>
<reference evidence="4" key="1">
    <citation type="submission" date="2016-10" db="EMBL/GenBank/DDBJ databases">
        <authorList>
            <person name="Varghese N."/>
            <person name="Submissions S."/>
        </authorList>
    </citation>
    <scope>NUCLEOTIDE SEQUENCE [LARGE SCALE GENOMIC DNA]</scope>
    <source>
        <strain evidence="4">JS21-1</strain>
    </source>
</reference>
<sequence>MNDGGVDEQRDGGARDTIDAGHRMVRAVGEGNASLGQRVADYFDRLTWRTPIHDMRLKGRYPRKLLAVPADPIAGSAEYGEALTAGWLAWRTEFRALDEVTFASSIGSAAFDDHAQSFAWLRDLWAAPDRAAATRTAEILTQRWLAVHGERVTERGWRPDLWGRRMLMWTAHAPLLLSSTDLIYRSSVLSAIARGARHLDRTADKTPVGVRRIASWCGVVAAGLLIPGGDPRRAIGETGLERALALSVGSDGGIASRSPRDQLDAIELLACLRAAYDARRLDLPEGVAQVLARMVSAMLGTMMGDAGLSSWQGTGPVAADEVQAVLHASRVVRRPLRQASNRGYQRIAAARSVLVMDAAPPPTAPSAAGACASTLAFELSDGEQRVVVNCGGAGMIPDAGLSAGLRSTAAHSTLVLADSNSTALLPDGALGRGVSEVDLSRQESDAGSRIEARHDGYARRFGFRHHRTLTMAADGLELRGDDSLVPTGKRPSRGQVPFAIRFHLGSGVEVLASADAQGATLMTSGGMTWHFRAGGATVVIEESVWIDPEGQVVPTRQIVAGGSADPGGASVSWVFKRAR</sequence>
<gene>
    <name evidence="3" type="ORF">SAMN05216382_2218</name>
</gene>
<dbReference type="InterPro" id="IPR008929">
    <property type="entry name" value="Chondroitin_lyas"/>
</dbReference>
<dbReference type="OrthoDB" id="9787373at2"/>
<dbReference type="InterPro" id="IPR012480">
    <property type="entry name" value="Hepar_II_III_C"/>
</dbReference>
<evidence type="ECO:0000313" key="3">
    <source>
        <dbReference type="EMBL" id="SEL58489.1"/>
    </source>
</evidence>
<proteinExistence type="predicted"/>
<comment type="subcellular location">
    <subcellularLocation>
        <location evidence="1">Cell envelope</location>
    </subcellularLocation>
</comment>
<accession>A0A1H7REJ3</accession>
<evidence type="ECO:0000256" key="1">
    <source>
        <dbReference type="ARBA" id="ARBA00004196"/>
    </source>
</evidence>